<protein>
    <recommendedName>
        <fullName evidence="3">Ricin B lectin domain-containing protein</fullName>
    </recommendedName>
</protein>
<evidence type="ECO:0000313" key="2">
    <source>
        <dbReference type="Proteomes" id="UP001341259"/>
    </source>
</evidence>
<evidence type="ECO:0000313" key="1">
    <source>
        <dbReference type="EMBL" id="WUG99101.1"/>
    </source>
</evidence>
<evidence type="ECO:0008006" key="3">
    <source>
        <dbReference type="Google" id="ProtNLM"/>
    </source>
</evidence>
<reference evidence="1 2" key="1">
    <citation type="submission" date="2022-10" db="EMBL/GenBank/DDBJ databases">
        <title>The complete genomes of actinobacterial strains from the NBC collection.</title>
        <authorList>
            <person name="Joergensen T.S."/>
            <person name="Alvarez Arevalo M."/>
            <person name="Sterndorff E.B."/>
            <person name="Faurdal D."/>
            <person name="Vuksanovic O."/>
            <person name="Mourched A.-S."/>
            <person name="Charusanti P."/>
            <person name="Shaw S."/>
            <person name="Blin K."/>
            <person name="Weber T."/>
        </authorList>
    </citation>
    <scope>NUCLEOTIDE SEQUENCE [LARGE SCALE GENOMIC DNA]</scope>
    <source>
        <strain evidence="1 2">NBC_00456</strain>
    </source>
</reference>
<accession>A0ABZ1P4W2</accession>
<name>A0ABZ1P4W2_STRVL</name>
<sequence length="109" mass="11548">MSVGHTGSYYIHGATRCTATTVSPLGSGHVVEGLLEPSPWESCSADRTSQPFFFDPAGGSGADAYRIHVVQNAWCRTVCGADDRAADAEIALQRCTGARDQEFLVDAVV</sequence>
<dbReference type="EMBL" id="CP107906">
    <property type="protein sequence ID" value="WUG99101.1"/>
    <property type="molecule type" value="Genomic_DNA"/>
</dbReference>
<dbReference type="Proteomes" id="UP001341259">
    <property type="component" value="Chromosome"/>
</dbReference>
<dbReference type="RefSeq" id="WP_328347566.1">
    <property type="nucleotide sequence ID" value="NZ_CP107906.1"/>
</dbReference>
<gene>
    <name evidence="1" type="ORF">OHB29_42580</name>
</gene>
<keyword evidence="2" id="KW-1185">Reference proteome</keyword>
<proteinExistence type="predicted"/>
<organism evidence="1 2">
    <name type="scientific">Streptomyces violaceus</name>
    <name type="common">Streptomyces venezuelae</name>
    <dbReference type="NCBI Taxonomy" id="1936"/>
    <lineage>
        <taxon>Bacteria</taxon>
        <taxon>Bacillati</taxon>
        <taxon>Actinomycetota</taxon>
        <taxon>Actinomycetes</taxon>
        <taxon>Kitasatosporales</taxon>
        <taxon>Streptomycetaceae</taxon>
        <taxon>Streptomyces</taxon>
    </lineage>
</organism>